<reference evidence="6" key="1">
    <citation type="journal article" date="2020" name="mSystems">
        <title>Genome- and Community-Level Interaction Insights into Carbon Utilization and Element Cycling Functions of Hydrothermarchaeota in Hydrothermal Sediment.</title>
        <authorList>
            <person name="Zhou Z."/>
            <person name="Liu Y."/>
            <person name="Xu W."/>
            <person name="Pan J."/>
            <person name="Luo Z.H."/>
            <person name="Li M."/>
        </authorList>
    </citation>
    <scope>NUCLEOTIDE SEQUENCE [LARGE SCALE GENOMIC DNA]</scope>
    <source>
        <strain evidence="5">SpSt-629</strain>
        <strain evidence="6">SpSt-688</strain>
    </source>
</reference>
<evidence type="ECO:0000256" key="3">
    <source>
        <dbReference type="ARBA" id="ARBA00023274"/>
    </source>
</evidence>
<dbReference type="EMBL" id="DTDH01000216">
    <property type="protein sequence ID" value="HGT99300.1"/>
    <property type="molecule type" value="Genomic_DNA"/>
</dbReference>
<gene>
    <name evidence="5" type="ORF">ENT99_08280</name>
    <name evidence="6" type="ORF">ENU64_07755</name>
</gene>
<dbReference type="Pfam" id="PF01781">
    <property type="entry name" value="Ribosomal_L38e"/>
    <property type="match status" value="1"/>
</dbReference>
<dbReference type="Gene3D" id="3.30.720.90">
    <property type="match status" value="1"/>
</dbReference>
<comment type="caution">
    <text evidence="6">The sequence shown here is derived from an EMBL/GenBank/DDBJ whole genome shotgun (WGS) entry which is preliminary data.</text>
</comment>
<dbReference type="GO" id="GO:0006412">
    <property type="term" value="P:translation"/>
    <property type="evidence" value="ECO:0007669"/>
    <property type="project" value="InterPro"/>
</dbReference>
<accession>A0A7J3N0T5</accession>
<dbReference type="InterPro" id="IPR002675">
    <property type="entry name" value="Ribosomal_eL38"/>
</dbReference>
<dbReference type="GO" id="GO:0003735">
    <property type="term" value="F:structural constituent of ribosome"/>
    <property type="evidence" value="ECO:0007669"/>
    <property type="project" value="InterPro"/>
</dbReference>
<organism evidence="6">
    <name type="scientific">Ignisphaera aggregans</name>
    <dbReference type="NCBI Taxonomy" id="334771"/>
    <lineage>
        <taxon>Archaea</taxon>
        <taxon>Thermoproteota</taxon>
        <taxon>Thermoprotei</taxon>
        <taxon>Desulfurococcales</taxon>
        <taxon>Desulfurococcaceae</taxon>
        <taxon>Ignisphaera</taxon>
    </lineage>
</organism>
<protein>
    <submittedName>
        <fullName evidence="6">50S ribosomal protein L38e</fullName>
    </submittedName>
</protein>
<evidence type="ECO:0000313" key="5">
    <source>
        <dbReference type="EMBL" id="HFQ79673.1"/>
    </source>
</evidence>
<dbReference type="AlphaFoldDB" id="A0A7J3N0T5"/>
<proteinExistence type="inferred from homology"/>
<dbReference type="GO" id="GO:1990904">
    <property type="term" value="C:ribonucleoprotein complex"/>
    <property type="evidence" value="ECO:0007669"/>
    <property type="project" value="UniProtKB-KW"/>
</dbReference>
<evidence type="ECO:0000256" key="2">
    <source>
        <dbReference type="ARBA" id="ARBA00022980"/>
    </source>
</evidence>
<dbReference type="EMBL" id="DTAU01000152">
    <property type="protein sequence ID" value="HFQ79673.1"/>
    <property type="molecule type" value="Genomic_DNA"/>
</dbReference>
<sequence>MLVVLGEHMPIFVSDEGRFYELAKNAVECRVKSDKRRGIVKLKARTKRYLYTYIVSSDNATSAIEKLKSVCKSLKEI</sequence>
<comment type="similarity">
    <text evidence="1 4">Belongs to the eukaryotic ribosomal protein eL38 family.</text>
</comment>
<name>A0A7J3N0T5_9CREN</name>
<dbReference type="GO" id="GO:0005840">
    <property type="term" value="C:ribosome"/>
    <property type="evidence" value="ECO:0007669"/>
    <property type="project" value="UniProtKB-KW"/>
</dbReference>
<dbReference type="InterPro" id="IPR038464">
    <property type="entry name" value="Ribosomal_eL38_sf"/>
</dbReference>
<evidence type="ECO:0000256" key="4">
    <source>
        <dbReference type="RuleBase" id="RU003445"/>
    </source>
</evidence>
<evidence type="ECO:0000256" key="1">
    <source>
        <dbReference type="ARBA" id="ARBA00007803"/>
    </source>
</evidence>
<keyword evidence="2 4" id="KW-0689">Ribosomal protein</keyword>
<evidence type="ECO:0000313" key="6">
    <source>
        <dbReference type="EMBL" id="HGT99300.1"/>
    </source>
</evidence>
<keyword evidence="3 4" id="KW-0687">Ribonucleoprotein</keyword>